<feature type="transmembrane region" description="Helical" evidence="3">
    <location>
        <begin position="84"/>
        <end position="104"/>
    </location>
</feature>
<keyword evidence="1" id="KW-0175">Coiled coil</keyword>
<accession>A0A4Z1K7I0</accession>
<feature type="region of interest" description="Disordered" evidence="2">
    <location>
        <begin position="1"/>
        <end position="32"/>
    </location>
</feature>
<evidence type="ECO:0000256" key="1">
    <source>
        <dbReference type="SAM" id="Coils"/>
    </source>
</evidence>
<evidence type="ECO:0000256" key="3">
    <source>
        <dbReference type="SAM" id="Phobius"/>
    </source>
</evidence>
<evidence type="ECO:0000256" key="2">
    <source>
        <dbReference type="SAM" id="MobiDB-lite"/>
    </source>
</evidence>
<comment type="caution">
    <text evidence="4">The sequence shown here is derived from an EMBL/GenBank/DDBJ whole genome shotgun (WGS) entry which is preliminary data.</text>
</comment>
<name>A0A4Z1K7I0_9HELO</name>
<dbReference type="AlphaFoldDB" id="A0A4Z1K7I0"/>
<dbReference type="Proteomes" id="UP000297229">
    <property type="component" value="Unassembled WGS sequence"/>
</dbReference>
<sequence>MTSPNNMQSLALNNSEKEHSRNSTSNTDDEMPAITNDMYITELKEQIVDLKEQIANLQEQTANLQEQQTANLKEQIANLPKQHMLFASIPVFIVFLLAFLLAYAPHAKTRFVICIGMRLAYTYNNTTLRHLR</sequence>
<organism evidence="4 5">
    <name type="scientific">Botrytis elliptica</name>
    <dbReference type="NCBI Taxonomy" id="278938"/>
    <lineage>
        <taxon>Eukaryota</taxon>
        <taxon>Fungi</taxon>
        <taxon>Dikarya</taxon>
        <taxon>Ascomycota</taxon>
        <taxon>Pezizomycotina</taxon>
        <taxon>Leotiomycetes</taxon>
        <taxon>Helotiales</taxon>
        <taxon>Sclerotiniaceae</taxon>
        <taxon>Botrytis</taxon>
    </lineage>
</organism>
<reference evidence="4 5" key="1">
    <citation type="submission" date="2017-12" db="EMBL/GenBank/DDBJ databases">
        <title>Comparative genomics of Botrytis spp.</title>
        <authorList>
            <person name="Valero-Jimenez C.A."/>
            <person name="Tapia P."/>
            <person name="Veloso J."/>
            <person name="Silva-Moreno E."/>
            <person name="Staats M."/>
            <person name="Valdes J.H."/>
            <person name="Van Kan J.A.L."/>
        </authorList>
    </citation>
    <scope>NUCLEOTIDE SEQUENCE [LARGE SCALE GENOMIC DNA]</scope>
    <source>
        <strain evidence="4 5">Be9601</strain>
    </source>
</reference>
<keyword evidence="3" id="KW-0472">Membrane</keyword>
<evidence type="ECO:0000313" key="5">
    <source>
        <dbReference type="Proteomes" id="UP000297229"/>
    </source>
</evidence>
<dbReference type="EMBL" id="PQXM01000112">
    <property type="protein sequence ID" value="TGO77327.1"/>
    <property type="molecule type" value="Genomic_DNA"/>
</dbReference>
<feature type="coiled-coil region" evidence="1">
    <location>
        <begin position="40"/>
        <end position="75"/>
    </location>
</feature>
<keyword evidence="3" id="KW-1133">Transmembrane helix</keyword>
<proteinExistence type="predicted"/>
<evidence type="ECO:0000313" key="4">
    <source>
        <dbReference type="EMBL" id="TGO77327.1"/>
    </source>
</evidence>
<gene>
    <name evidence="4" type="ORF">BELL_0113g00150</name>
</gene>
<feature type="compositionally biased region" description="Polar residues" evidence="2">
    <location>
        <begin position="1"/>
        <end position="14"/>
    </location>
</feature>
<dbReference type="Gene3D" id="1.20.5.170">
    <property type="match status" value="1"/>
</dbReference>
<keyword evidence="3" id="KW-0812">Transmembrane</keyword>
<keyword evidence="5" id="KW-1185">Reference proteome</keyword>
<protein>
    <submittedName>
        <fullName evidence="4">Uncharacterized protein</fullName>
    </submittedName>
</protein>